<sequence>MVKQVLILSGLILCLAATGYAAALGVYLGTGEIKEIEGLLSFLGTSNPKTQKPGTKSKLNQSIVVSS</sequence>
<dbReference type="Proteomes" id="UP001431783">
    <property type="component" value="Unassembled WGS sequence"/>
</dbReference>
<evidence type="ECO:0000256" key="2">
    <source>
        <dbReference type="SAM" id="SignalP"/>
    </source>
</evidence>
<evidence type="ECO:0000256" key="1">
    <source>
        <dbReference type="SAM" id="MobiDB-lite"/>
    </source>
</evidence>
<feature type="signal peptide" evidence="2">
    <location>
        <begin position="1"/>
        <end position="23"/>
    </location>
</feature>
<accession>A0AAW1U2A3</accession>
<evidence type="ECO:0000313" key="4">
    <source>
        <dbReference type="Proteomes" id="UP001431783"/>
    </source>
</evidence>
<dbReference type="AlphaFoldDB" id="A0AAW1U2A3"/>
<proteinExistence type="predicted"/>
<feature type="chain" id="PRO_5043587292" evidence="2">
    <location>
        <begin position="24"/>
        <end position="67"/>
    </location>
</feature>
<keyword evidence="2" id="KW-0732">Signal</keyword>
<comment type="caution">
    <text evidence="3">The sequence shown here is derived from an EMBL/GenBank/DDBJ whole genome shotgun (WGS) entry which is preliminary data.</text>
</comment>
<protein>
    <submittedName>
        <fullName evidence="3">Uncharacterized protein</fullName>
    </submittedName>
</protein>
<keyword evidence="4" id="KW-1185">Reference proteome</keyword>
<feature type="region of interest" description="Disordered" evidence="1">
    <location>
        <begin position="48"/>
        <end position="67"/>
    </location>
</feature>
<gene>
    <name evidence="3" type="ORF">WA026_005611</name>
</gene>
<evidence type="ECO:0000313" key="3">
    <source>
        <dbReference type="EMBL" id="KAK9874803.1"/>
    </source>
</evidence>
<organism evidence="3 4">
    <name type="scientific">Henosepilachna vigintioctopunctata</name>
    <dbReference type="NCBI Taxonomy" id="420089"/>
    <lineage>
        <taxon>Eukaryota</taxon>
        <taxon>Metazoa</taxon>
        <taxon>Ecdysozoa</taxon>
        <taxon>Arthropoda</taxon>
        <taxon>Hexapoda</taxon>
        <taxon>Insecta</taxon>
        <taxon>Pterygota</taxon>
        <taxon>Neoptera</taxon>
        <taxon>Endopterygota</taxon>
        <taxon>Coleoptera</taxon>
        <taxon>Polyphaga</taxon>
        <taxon>Cucujiformia</taxon>
        <taxon>Coccinelloidea</taxon>
        <taxon>Coccinellidae</taxon>
        <taxon>Epilachninae</taxon>
        <taxon>Epilachnini</taxon>
        <taxon>Henosepilachna</taxon>
    </lineage>
</organism>
<dbReference type="EMBL" id="JARQZJ010000032">
    <property type="protein sequence ID" value="KAK9874803.1"/>
    <property type="molecule type" value="Genomic_DNA"/>
</dbReference>
<reference evidence="3 4" key="1">
    <citation type="submission" date="2023-03" db="EMBL/GenBank/DDBJ databases">
        <title>Genome insight into feeding habits of ladybird beetles.</title>
        <authorList>
            <person name="Li H.-S."/>
            <person name="Huang Y.-H."/>
            <person name="Pang H."/>
        </authorList>
    </citation>
    <scope>NUCLEOTIDE SEQUENCE [LARGE SCALE GENOMIC DNA]</scope>
    <source>
        <strain evidence="3">SYSU_2023b</strain>
        <tissue evidence="3">Whole body</tissue>
    </source>
</reference>
<name>A0AAW1U2A3_9CUCU</name>